<sequence length="316" mass="32823">MRMSRSRRQRPSSRSASRHRRARGTVDIGRFLVRGTLATVVVAFAALLGLGGTAALWSSTASVSVPSVTAGSIDITQSTLADATVVYANGTARKTTSLVVKNTGSASATVSAGVAIAGDTGLASAIAVNLWRVSAASSCTETAASSGDAMSWSALGRVSSTVAAGETQVYCLRTSLTSAQISSYAGKAYSATLTLTAKRGGWTSVDSLGKVAQSVKAVAASAPRFTCNDNSGWNTNVVWSNPSGVPDTVKYQVRTGSTVLGSNGTYWNTQDWIEREAFSNLARNRTYTVDVIRTDTGATIATGAIRYDSEGKTWCA</sequence>
<proteinExistence type="predicted"/>
<dbReference type="Proteomes" id="UP001157160">
    <property type="component" value="Unassembled WGS sequence"/>
</dbReference>
<protein>
    <recommendedName>
        <fullName evidence="4">Fibronectin type-III domain-containing protein</fullName>
    </recommendedName>
</protein>
<feature type="region of interest" description="Disordered" evidence="1">
    <location>
        <begin position="1"/>
        <end position="22"/>
    </location>
</feature>
<dbReference type="AlphaFoldDB" id="A0AA37UL09"/>
<gene>
    <name evidence="2" type="ORF">GCM10025874_28710</name>
</gene>
<dbReference type="InterPro" id="IPR023833">
    <property type="entry name" value="Signal_pept_SipW-depend-type"/>
</dbReference>
<keyword evidence="3" id="KW-1185">Reference proteome</keyword>
<organism evidence="2 3">
    <name type="scientific">Arenivirga flava</name>
    <dbReference type="NCBI Taxonomy" id="1930060"/>
    <lineage>
        <taxon>Bacteria</taxon>
        <taxon>Bacillati</taxon>
        <taxon>Actinomycetota</taxon>
        <taxon>Actinomycetes</taxon>
        <taxon>Micrococcales</taxon>
        <taxon>Microbacteriaceae</taxon>
        <taxon>Arenivirga</taxon>
    </lineage>
</organism>
<evidence type="ECO:0000256" key="1">
    <source>
        <dbReference type="SAM" id="MobiDB-lite"/>
    </source>
</evidence>
<evidence type="ECO:0000313" key="2">
    <source>
        <dbReference type="EMBL" id="GMA29618.1"/>
    </source>
</evidence>
<evidence type="ECO:0000313" key="3">
    <source>
        <dbReference type="Proteomes" id="UP001157160"/>
    </source>
</evidence>
<name>A0AA37UL09_9MICO</name>
<evidence type="ECO:0008006" key="4">
    <source>
        <dbReference type="Google" id="ProtNLM"/>
    </source>
</evidence>
<accession>A0AA37UL09</accession>
<comment type="caution">
    <text evidence="2">The sequence shown here is derived from an EMBL/GenBank/DDBJ whole genome shotgun (WGS) entry which is preliminary data.</text>
</comment>
<dbReference type="EMBL" id="BSUL01000001">
    <property type="protein sequence ID" value="GMA29618.1"/>
    <property type="molecule type" value="Genomic_DNA"/>
</dbReference>
<reference evidence="2 3" key="1">
    <citation type="journal article" date="2014" name="Int. J. Syst. Evol. Microbiol.">
        <title>Complete genome sequence of Corynebacterium casei LMG S-19264T (=DSM 44701T), isolated from a smear-ripened cheese.</title>
        <authorList>
            <consortium name="US DOE Joint Genome Institute (JGI-PGF)"/>
            <person name="Walter F."/>
            <person name="Albersmeier A."/>
            <person name="Kalinowski J."/>
            <person name="Ruckert C."/>
        </authorList>
    </citation>
    <scope>NUCLEOTIDE SEQUENCE [LARGE SCALE GENOMIC DNA]</scope>
    <source>
        <strain evidence="2 3">NBRC 112289</strain>
    </source>
</reference>
<dbReference type="NCBIfam" id="TIGR04088">
    <property type="entry name" value="cognate_SipW"/>
    <property type="match status" value="1"/>
</dbReference>